<dbReference type="InterPro" id="IPR000313">
    <property type="entry name" value="PWWP_dom"/>
</dbReference>
<proteinExistence type="predicted"/>
<dbReference type="EMBL" id="GHES01027391">
    <property type="protein sequence ID" value="MPA57950.1"/>
    <property type="molecule type" value="Transcribed_RNA"/>
</dbReference>
<feature type="compositionally biased region" description="Basic and acidic residues" evidence="1">
    <location>
        <begin position="241"/>
        <end position="252"/>
    </location>
</feature>
<organism evidence="3">
    <name type="scientific">Davidia involucrata</name>
    <name type="common">Dove tree</name>
    <dbReference type="NCBI Taxonomy" id="16924"/>
    <lineage>
        <taxon>Eukaryota</taxon>
        <taxon>Viridiplantae</taxon>
        <taxon>Streptophyta</taxon>
        <taxon>Embryophyta</taxon>
        <taxon>Tracheophyta</taxon>
        <taxon>Spermatophyta</taxon>
        <taxon>Magnoliopsida</taxon>
        <taxon>eudicotyledons</taxon>
        <taxon>Gunneridae</taxon>
        <taxon>Pentapetalae</taxon>
        <taxon>asterids</taxon>
        <taxon>Cornales</taxon>
        <taxon>Nyssaceae</taxon>
        <taxon>Davidia</taxon>
    </lineage>
</organism>
<dbReference type="SUPFAM" id="SSF63748">
    <property type="entry name" value="Tudor/PWWP/MBT"/>
    <property type="match status" value="1"/>
</dbReference>
<dbReference type="Gene3D" id="2.30.30.140">
    <property type="match status" value="1"/>
</dbReference>
<dbReference type="PROSITE" id="PS50812">
    <property type="entry name" value="PWWP"/>
    <property type="match status" value="1"/>
</dbReference>
<feature type="compositionally biased region" description="Polar residues" evidence="1">
    <location>
        <begin position="446"/>
        <end position="460"/>
    </location>
</feature>
<accession>A0A5B7AMN3</accession>
<evidence type="ECO:0000256" key="1">
    <source>
        <dbReference type="SAM" id="MobiDB-lite"/>
    </source>
</evidence>
<reference evidence="3" key="1">
    <citation type="submission" date="2019-08" db="EMBL/GenBank/DDBJ databases">
        <title>Reference gene set and small RNA set construction with multiple tissues from Davidia involucrata Baill.</title>
        <authorList>
            <person name="Yang H."/>
            <person name="Zhou C."/>
            <person name="Li G."/>
            <person name="Wang J."/>
            <person name="Gao P."/>
            <person name="Wang M."/>
            <person name="Wang R."/>
            <person name="Zhao Y."/>
        </authorList>
    </citation>
    <scope>NUCLEOTIDE SEQUENCE</scope>
    <source>
        <tissue evidence="3">Mixed with DoveR01_LX</tissue>
    </source>
</reference>
<feature type="domain" description="PWWP" evidence="2">
    <location>
        <begin position="32"/>
        <end position="94"/>
    </location>
</feature>
<feature type="region of interest" description="Disordered" evidence="1">
    <location>
        <begin position="187"/>
        <end position="406"/>
    </location>
</feature>
<name>A0A5B7AMN3_DAVIN</name>
<dbReference type="Pfam" id="PF00855">
    <property type="entry name" value="PWWP"/>
    <property type="match status" value="1"/>
</dbReference>
<dbReference type="CDD" id="cd05162">
    <property type="entry name" value="PWWP"/>
    <property type="match status" value="1"/>
</dbReference>
<sequence>MKGKRVASNRSYVDKEGGDAAAATQLSGEVILGDLICARLPGNSWWPAQVVDENTVIGSRKPSNRSAGEVLVRLYGSYKYIYVDPMKYCSEFENILKQHGGSHSEIFKTAMEQDLPCFKSGRSKVKGSKSEEKVRVDASQDKRSNKNLLKKSQEIESPTSTSGDLGKHSAARVQGTRMLKPYLAAKTPADNASENEGTKQHSVKKNVVDNGTNAKVSKMISPANTPQAKVKNGNSFSEITGEARSKKRKQDEVQLEPNSPKSARLSPRRKPADSALQTIVKNGNLLPGEATEAKSKKRKQDRVHKKLDPNISISERVSPRRLLSESTEETVNKKQKEGGVKKKLKPNLSSSVRISPIRASDASKPQIMVKNGNLLSKETKKEAKSKARDQDGMQRKLTPNNPSALALSPKTLQTTVRNGNLLSKKAVEEAKSRSPKQVGVQEKLKSNGSEPATTLLGKSQELSARRMKVMQSLGLIAPSGSPFH</sequence>
<gene>
    <name evidence="3" type="ORF">Din_027391</name>
</gene>
<feature type="compositionally biased region" description="Basic and acidic residues" evidence="1">
    <location>
        <begin position="377"/>
        <end position="394"/>
    </location>
</feature>
<protein>
    <submittedName>
        <fullName evidence="3">Putative hepatoma-derived growth factor-related protein 2-like isoform X1</fullName>
    </submittedName>
</protein>
<feature type="compositionally biased region" description="Basic and acidic residues" evidence="1">
    <location>
        <begin position="330"/>
        <end position="340"/>
    </location>
</feature>
<feature type="region of interest" description="Disordered" evidence="1">
    <location>
        <begin position="426"/>
        <end position="460"/>
    </location>
</feature>
<dbReference type="AlphaFoldDB" id="A0A5B7AMN3"/>
<evidence type="ECO:0000313" key="3">
    <source>
        <dbReference type="EMBL" id="MPA57950.1"/>
    </source>
</evidence>
<feature type="compositionally biased region" description="Basic and acidic residues" evidence="1">
    <location>
        <begin position="128"/>
        <end position="144"/>
    </location>
</feature>
<evidence type="ECO:0000259" key="2">
    <source>
        <dbReference type="PROSITE" id="PS50812"/>
    </source>
</evidence>
<feature type="compositionally biased region" description="Basic residues" evidence="1">
    <location>
        <begin position="295"/>
        <end position="305"/>
    </location>
</feature>
<feature type="compositionally biased region" description="Polar residues" evidence="1">
    <location>
        <begin position="222"/>
        <end position="238"/>
    </location>
</feature>
<feature type="region of interest" description="Disordered" evidence="1">
    <location>
        <begin position="119"/>
        <end position="172"/>
    </location>
</feature>